<protein>
    <submittedName>
        <fullName evidence="1">Uncharacterized protein</fullName>
    </submittedName>
</protein>
<gene>
    <name evidence="2" type="ORF">LCGC14_2676760</name>
    <name evidence="1" type="ORF">LCGC14_3009000</name>
</gene>
<dbReference type="AlphaFoldDB" id="A0A0F8XLL1"/>
<evidence type="ECO:0000313" key="1">
    <source>
        <dbReference type="EMBL" id="KKK61975.1"/>
    </source>
</evidence>
<reference evidence="1" key="1">
    <citation type="journal article" date="2015" name="Nature">
        <title>Complex archaea that bridge the gap between prokaryotes and eukaryotes.</title>
        <authorList>
            <person name="Spang A."/>
            <person name="Saw J.H."/>
            <person name="Jorgensen S.L."/>
            <person name="Zaremba-Niedzwiedzka K."/>
            <person name="Martijn J."/>
            <person name="Lind A.E."/>
            <person name="van Eijk R."/>
            <person name="Schleper C."/>
            <person name="Guy L."/>
            <person name="Ettema T.J."/>
        </authorList>
    </citation>
    <scope>NUCLEOTIDE SEQUENCE</scope>
</reference>
<dbReference type="EMBL" id="LAZR01047085">
    <property type="protein sequence ID" value="KKK95040.1"/>
    <property type="molecule type" value="Genomic_DNA"/>
</dbReference>
<evidence type="ECO:0000313" key="2">
    <source>
        <dbReference type="EMBL" id="KKK95040.1"/>
    </source>
</evidence>
<accession>A0A0F8XLL1</accession>
<comment type="caution">
    <text evidence="1">The sequence shown here is derived from an EMBL/GenBank/DDBJ whole genome shotgun (WGS) entry which is preliminary data.</text>
</comment>
<proteinExistence type="predicted"/>
<name>A0A0F8XLL1_9ZZZZ</name>
<dbReference type="EMBL" id="LAZR01062224">
    <property type="protein sequence ID" value="KKK61975.1"/>
    <property type="molecule type" value="Genomic_DNA"/>
</dbReference>
<feature type="non-terminal residue" evidence="1">
    <location>
        <position position="1"/>
    </location>
</feature>
<organism evidence="1">
    <name type="scientific">marine sediment metagenome</name>
    <dbReference type="NCBI Taxonomy" id="412755"/>
    <lineage>
        <taxon>unclassified sequences</taxon>
        <taxon>metagenomes</taxon>
        <taxon>ecological metagenomes</taxon>
    </lineage>
</organism>
<sequence length="60" mass="7478">TERFIHEIIHEIADEQDVLDLYPIEVEDEEDREELRDLVAVIINKWERYEEIYFKELDDR</sequence>